<dbReference type="PaxDb" id="6239-F58G4.3"/>
<evidence type="ECO:0000313" key="6">
    <source>
        <dbReference type="WormBase" id="F58G4.3"/>
    </source>
</evidence>
<dbReference type="CTD" id="186543"/>
<evidence type="ECO:0000256" key="1">
    <source>
        <dbReference type="SAM" id="Coils"/>
    </source>
</evidence>
<feature type="coiled-coil region" evidence="1">
    <location>
        <begin position="179"/>
        <end position="213"/>
    </location>
</feature>
<dbReference type="WormBase" id="F58G4.3">
    <property type="protein sequence ID" value="CE07308"/>
    <property type="gene ID" value="WBGene00019065"/>
    <property type="gene designation" value="srlf-16"/>
</dbReference>
<dbReference type="PIR" id="T30008">
    <property type="entry name" value="T30008"/>
</dbReference>
<feature type="domain" description="SXP/RAL-2 family protein Ani s 5-like cation-binding" evidence="3">
    <location>
        <begin position="116"/>
        <end position="221"/>
    </location>
</feature>
<name>Q20998_CAEEL</name>
<dbReference type="RefSeq" id="NP_505093.1">
    <property type="nucleotide sequence ID" value="NM_072692.1"/>
</dbReference>
<dbReference type="OMA" id="DSEGCIC"/>
<evidence type="ECO:0000256" key="2">
    <source>
        <dbReference type="SAM" id="SignalP"/>
    </source>
</evidence>
<dbReference type="PANTHER" id="PTHR21593">
    <property type="entry name" value="PRION-LIKE- Q/N-RICH -DOMAIN-BEARING PROTEIN PROTEIN"/>
    <property type="match status" value="1"/>
</dbReference>
<protein>
    <submittedName>
        <fullName evidence="4">SXP/RAL-2 family protein Ani s 5-like cation-binding domain-containing protein</fullName>
    </submittedName>
</protein>
<dbReference type="UCSC" id="F58G4.3">
    <property type="organism name" value="c. elegans"/>
</dbReference>
<organism evidence="4 5">
    <name type="scientific">Caenorhabditis elegans</name>
    <dbReference type="NCBI Taxonomy" id="6239"/>
    <lineage>
        <taxon>Eukaryota</taxon>
        <taxon>Metazoa</taxon>
        <taxon>Ecdysozoa</taxon>
        <taxon>Nematoda</taxon>
        <taxon>Chromadorea</taxon>
        <taxon>Rhabditida</taxon>
        <taxon>Rhabditina</taxon>
        <taxon>Rhabditomorpha</taxon>
        <taxon>Rhabditoidea</taxon>
        <taxon>Rhabditidae</taxon>
        <taxon>Peloderinae</taxon>
        <taxon>Caenorhabditis</taxon>
    </lineage>
</organism>
<dbReference type="SMR" id="Q20998"/>
<dbReference type="InterPro" id="IPR003677">
    <property type="entry name" value="ANIS5_cation-bd"/>
</dbReference>
<dbReference type="AlphaFoldDB" id="Q20998"/>
<sequence length="247" mass="26325">MYSSTFIFALAVIAIATALPSAGNIGVGGLLGETDGNIGDVLDVANGLGNIIGDSEGCICGIIENLLGGDQNATKGLLKVLDLNLNKLQDDLLGNSSALVGLLTNFIGKIPEEVLPEVKSLLAKANEIEIDELISKLNELVPQVKIGNLLKKLISEVSKLIKNLLKKVGKIIKKVGAVFEKLTKIIKNTTKTIEEKNEEIQKLKDQNEIEFNVIIFIVSQIDVDLQVENGGIVPPISVSVDPIPINA</sequence>
<dbReference type="KEGG" id="cel:CELE_F58G4.3"/>
<dbReference type="Proteomes" id="UP000001940">
    <property type="component" value="Chromosome V"/>
</dbReference>
<evidence type="ECO:0000313" key="4">
    <source>
        <dbReference type="EMBL" id="CCD64061.1"/>
    </source>
</evidence>
<dbReference type="InParanoid" id="Q20998"/>
<dbReference type="FunCoup" id="Q20998">
    <property type="interactions" value="6"/>
</dbReference>
<dbReference type="GeneID" id="186543"/>
<keyword evidence="5" id="KW-1185">Reference proteome</keyword>
<dbReference type="Pfam" id="PF02520">
    <property type="entry name" value="ANIS5_cation-bd"/>
    <property type="match status" value="1"/>
</dbReference>
<dbReference type="EMBL" id="BX284605">
    <property type="protein sequence ID" value="CCD64061.1"/>
    <property type="molecule type" value="Genomic_DNA"/>
</dbReference>
<feature type="chain" id="PRO_5004199304" evidence="2">
    <location>
        <begin position="19"/>
        <end position="247"/>
    </location>
</feature>
<dbReference type="AGR" id="WB:WBGene00019065"/>
<dbReference type="eggNOG" id="ENOG502TK1Z">
    <property type="taxonomic scope" value="Eukaryota"/>
</dbReference>
<feature type="signal peptide" evidence="2">
    <location>
        <begin position="1"/>
        <end position="18"/>
    </location>
</feature>
<accession>Q20998</accession>
<dbReference type="HOGENOM" id="CLU_084002_1_0_1"/>
<evidence type="ECO:0000259" key="3">
    <source>
        <dbReference type="Pfam" id="PF02520"/>
    </source>
</evidence>
<evidence type="ECO:0000313" key="5">
    <source>
        <dbReference type="Proteomes" id="UP000001940"/>
    </source>
</evidence>
<keyword evidence="1" id="KW-0175">Coiled coil</keyword>
<proteinExistence type="predicted"/>
<dbReference type="PANTHER" id="PTHR21593:SF36">
    <property type="entry name" value="DUF148 DOMAIN-CONTAINING PROTEIN-RELATED"/>
    <property type="match status" value="1"/>
</dbReference>
<dbReference type="InterPro" id="IPR052823">
    <property type="entry name" value="SXP/RAL-2_related"/>
</dbReference>
<reference evidence="4 5" key="1">
    <citation type="journal article" date="1998" name="Science">
        <title>Genome sequence of the nematode C. elegans: a platform for investigating biology.</title>
        <authorList>
            <consortium name="The C. elegans sequencing consortium"/>
            <person name="Sulson J.E."/>
            <person name="Waterston R."/>
        </authorList>
    </citation>
    <scope>NUCLEOTIDE SEQUENCE [LARGE SCALE GENOMIC DNA]</scope>
    <source>
        <strain evidence="4 5">Bristol N2</strain>
    </source>
</reference>
<gene>
    <name evidence="4 6" type="primary">srlf-16</name>
    <name evidence="4" type="ORF">CELE_F58G4.3</name>
    <name evidence="6" type="ORF">F58G4.3</name>
</gene>
<keyword evidence="2" id="KW-0732">Signal</keyword>
<dbReference type="STRING" id="6239.F58G4.3.1"/>